<organism evidence="1 2">
    <name type="scientific">Carnobacterium maltaromaticum</name>
    <name type="common">Carnobacterium piscicola</name>
    <dbReference type="NCBI Taxonomy" id="2751"/>
    <lineage>
        <taxon>Bacteria</taxon>
        <taxon>Bacillati</taxon>
        <taxon>Bacillota</taxon>
        <taxon>Bacilli</taxon>
        <taxon>Lactobacillales</taxon>
        <taxon>Carnobacteriaceae</taxon>
        <taxon>Carnobacterium</taxon>
    </lineage>
</organism>
<dbReference type="RefSeq" id="WP_010053797.1">
    <property type="nucleotide sequence ID" value="NZ_BJOJ01000007.1"/>
</dbReference>
<proteinExistence type="predicted"/>
<evidence type="ECO:0000313" key="1">
    <source>
        <dbReference type="EMBL" id="MDZ5757927.1"/>
    </source>
</evidence>
<dbReference type="Proteomes" id="UP001290462">
    <property type="component" value="Unassembled WGS sequence"/>
</dbReference>
<protein>
    <submittedName>
        <fullName evidence="1">Uncharacterized protein</fullName>
    </submittedName>
</protein>
<sequence>MTQTDTNVVAILTDLIEKKKSLDSSVYAFYFEGVKQSVRLLDTTYELYPKFLEYTTNEGILPELALPEGA</sequence>
<evidence type="ECO:0000313" key="2">
    <source>
        <dbReference type="Proteomes" id="UP001290462"/>
    </source>
</evidence>
<comment type="caution">
    <text evidence="1">The sequence shown here is derived from an EMBL/GenBank/DDBJ whole genome shotgun (WGS) entry which is preliminary data.</text>
</comment>
<reference evidence="1" key="1">
    <citation type="submission" date="2023-08" db="EMBL/GenBank/DDBJ databases">
        <title>Genomic characterization of piscicolin 126 produced by Carnobacterium maltaromaticum CM22 strain isolated from salmon (Salmo salar).</title>
        <authorList>
            <person name="Gonzalez-Gragera E."/>
            <person name="Garcia-Lopez J.D."/>
            <person name="Teso-Perez C."/>
            <person name="Gimenez-Hernandez I."/>
            <person name="Peralta-Sanchez J.M."/>
            <person name="Valdivia E."/>
            <person name="Montalban-Lopez M."/>
            <person name="Martin-Platero A.M."/>
            <person name="Banos A."/>
            <person name="Martinez-Bueno M."/>
        </authorList>
    </citation>
    <scope>NUCLEOTIDE SEQUENCE</scope>
    <source>
        <strain evidence="1">CM22</strain>
    </source>
</reference>
<gene>
    <name evidence="1" type="ORF">RAK27_04575</name>
</gene>
<dbReference type="EMBL" id="JAVBVO010000003">
    <property type="protein sequence ID" value="MDZ5757927.1"/>
    <property type="molecule type" value="Genomic_DNA"/>
</dbReference>
<dbReference type="AlphaFoldDB" id="A0AAW9JNB9"/>
<dbReference type="GeneID" id="83606020"/>
<accession>A0AAW9JNB9</accession>
<name>A0AAW9JNB9_CARML</name>